<gene>
    <name evidence="1" type="ORF">NCTC10672_02356</name>
</gene>
<evidence type="ECO:0000313" key="2">
    <source>
        <dbReference type="Proteomes" id="UP000254186"/>
    </source>
</evidence>
<dbReference type="EMBL" id="UGHY01000002">
    <property type="protein sequence ID" value="STP06332.1"/>
    <property type="molecule type" value="Genomic_DNA"/>
</dbReference>
<reference evidence="1 2" key="1">
    <citation type="submission" date="2018-06" db="EMBL/GenBank/DDBJ databases">
        <authorList>
            <consortium name="Pathogen Informatics"/>
            <person name="Doyle S."/>
        </authorList>
    </citation>
    <scope>NUCLEOTIDE SEQUENCE [LARGE SCALE GENOMIC DNA]</scope>
    <source>
        <strain evidence="1 2">NCTC10672</strain>
    </source>
</reference>
<evidence type="ECO:0000313" key="1">
    <source>
        <dbReference type="EMBL" id="STP06332.1"/>
    </source>
</evidence>
<dbReference type="AlphaFoldDB" id="A0A377JKN3"/>
<sequence length="60" mass="6626">MELPDKTQKEMSEAIKIMAASAFTEKSQNLISLDYVAALVGCPYQHTANVIVKQRASQKV</sequence>
<dbReference type="RefSeq" id="WP_262054241.1">
    <property type="nucleotide sequence ID" value="NZ_UGHY01000002.1"/>
</dbReference>
<proteinExistence type="predicted"/>
<accession>A0A377JKN3</accession>
<organism evidence="1 2">
    <name type="scientific">Haemophilus parainfluenzae</name>
    <dbReference type="NCBI Taxonomy" id="729"/>
    <lineage>
        <taxon>Bacteria</taxon>
        <taxon>Pseudomonadati</taxon>
        <taxon>Pseudomonadota</taxon>
        <taxon>Gammaproteobacteria</taxon>
        <taxon>Pasteurellales</taxon>
        <taxon>Pasteurellaceae</taxon>
        <taxon>Haemophilus</taxon>
    </lineage>
</organism>
<dbReference type="Proteomes" id="UP000254186">
    <property type="component" value="Unassembled WGS sequence"/>
</dbReference>
<name>A0A377JKN3_HAEPA</name>
<protein>
    <submittedName>
        <fullName evidence="1">Uncharacterized protein</fullName>
    </submittedName>
</protein>